<dbReference type="Pfam" id="PF02446">
    <property type="entry name" value="Glyco_hydro_77"/>
    <property type="match status" value="1"/>
</dbReference>
<evidence type="ECO:0000256" key="9">
    <source>
        <dbReference type="SAM" id="MobiDB-lite"/>
    </source>
</evidence>
<sequence length="801" mass="90445">MVAISSPIWSLGCCNDDRLGDFNGVAKFRDWCEDCGFNELLLLPLNSHLIDTRLHLLRRNLVISDNLQTVLEQFCTRYISNRQEILLERCPYYSCSAFAVSPLWYPLKCNDDDPDDHPNVVDRADALNKYFQIQYALSPSKSEGGSNQEESVLELWSMTWIKKLIHLVVQYKSQSFSHDIIVQHVISMLSDSQMDIQMNVPNDGHSAATGVATAATTTTGVNAQECVHTRVCKIAADQENAPNEATRNFCQWISLNAYWALSYGLWEALSDEYSTITLEEIVSKEGFQPRHTANWNDWQIGPYSVELLLHVLNQALDIERLANIQQLTKGSASRELNLTSDQSSEEQENVVGIQRRVGMGVLLLKNNQALKELFLFSLFTQWQIDEEWRRRFGSSSKRCGKRTKLVGDIPIYVPTSSADTWSYPRLFNMDARDGALRPKYVSGLPPDYWSKEGQLWGTPCYDWESHYGELVRFWEERIKRNLNFFDMIRLDHYRAFADYWGIPEAAARRDKSSRSGSWRPGPGSQFFYRMLTDLNICSTKFIVEDLGEATTLFNTLKEECPFANMSVLQFVLDEAIHEAMRETAREALHATALSEARPSTDKGDATTMPPSTSIPSSSRQAFVKLRIPTSALLFTSTHDNPALQKWLDDMDHARKVAVNRITGIPLQILNSCIGGRTLAIWLIENHEALRRKNERPCFNPAHQGGYNNGGLDNGSQGNDYQGSGKGGAAEQPCELPGSSLCIHLPDLISAPACINVPGQISGAELWSWNLNGLDWETMSTLVFKAWVRALISPWPSREVSL</sequence>
<evidence type="ECO:0000256" key="1">
    <source>
        <dbReference type="ARBA" id="ARBA00000439"/>
    </source>
</evidence>
<evidence type="ECO:0000256" key="8">
    <source>
        <dbReference type="ARBA" id="ARBA00031501"/>
    </source>
</evidence>
<comment type="caution">
    <text evidence="10">The sequence shown here is derived from an EMBL/GenBank/DDBJ whole genome shotgun (WGS) entry which is preliminary data.</text>
</comment>
<accession>A0A023B742</accession>
<dbReference type="GO" id="GO:0004134">
    <property type="term" value="F:4-alpha-glucanotransferase activity"/>
    <property type="evidence" value="ECO:0007669"/>
    <property type="project" value="UniProtKB-EC"/>
</dbReference>
<keyword evidence="6" id="KW-0119">Carbohydrate metabolism</keyword>
<protein>
    <recommendedName>
        <fullName evidence="3">4-alpha-glucanotransferase</fullName>
        <ecNumber evidence="3">2.4.1.25</ecNumber>
    </recommendedName>
    <alternativeName>
        <fullName evidence="7">Amylomaltase</fullName>
    </alternativeName>
    <alternativeName>
        <fullName evidence="8">Disproportionating enzyme</fullName>
    </alternativeName>
</protein>
<dbReference type="EC" id="2.4.1.25" evidence="3"/>
<dbReference type="GO" id="GO:0005975">
    <property type="term" value="P:carbohydrate metabolic process"/>
    <property type="evidence" value="ECO:0007669"/>
    <property type="project" value="InterPro"/>
</dbReference>
<dbReference type="VEuPathDB" id="CryptoDB:GNI_073160"/>
<reference evidence="10" key="1">
    <citation type="submission" date="2013-12" db="EMBL/GenBank/DDBJ databases">
        <authorList>
            <person name="Omoto C.K."/>
            <person name="Sibley D."/>
            <person name="Venepally P."/>
            <person name="Hadjithomas M."/>
            <person name="Karamycheva S."/>
            <person name="Brunk B."/>
            <person name="Roos D."/>
            <person name="Caler E."/>
            <person name="Lorenzi H."/>
        </authorList>
    </citation>
    <scope>NUCLEOTIDE SEQUENCE</scope>
</reference>
<comment type="similarity">
    <text evidence="2">Belongs to the disproportionating enzyme family.</text>
</comment>
<dbReference type="AlphaFoldDB" id="A0A023B742"/>
<dbReference type="PANTHER" id="PTHR32438:SF5">
    <property type="entry name" value="4-ALPHA-GLUCANOTRANSFERASE DPE1, CHLOROPLASTIC_AMYLOPLASTIC"/>
    <property type="match status" value="1"/>
</dbReference>
<evidence type="ECO:0000313" key="10">
    <source>
        <dbReference type="EMBL" id="EZG67008.1"/>
    </source>
</evidence>
<keyword evidence="11" id="KW-1185">Reference proteome</keyword>
<evidence type="ECO:0000313" key="11">
    <source>
        <dbReference type="Proteomes" id="UP000019763"/>
    </source>
</evidence>
<dbReference type="InterPro" id="IPR003385">
    <property type="entry name" value="Glyco_hydro_77"/>
</dbReference>
<keyword evidence="4" id="KW-0328">Glycosyltransferase</keyword>
<name>A0A023B742_GRENI</name>
<dbReference type="PANTHER" id="PTHR32438">
    <property type="entry name" value="4-ALPHA-GLUCANOTRANSFERASE DPE1, CHLOROPLASTIC/AMYLOPLASTIC"/>
    <property type="match status" value="1"/>
</dbReference>
<feature type="region of interest" description="Disordered" evidence="9">
    <location>
        <begin position="700"/>
        <end position="731"/>
    </location>
</feature>
<dbReference type="InterPro" id="IPR017853">
    <property type="entry name" value="GH"/>
</dbReference>
<evidence type="ECO:0000256" key="7">
    <source>
        <dbReference type="ARBA" id="ARBA00031423"/>
    </source>
</evidence>
<evidence type="ECO:0000256" key="3">
    <source>
        <dbReference type="ARBA" id="ARBA00012560"/>
    </source>
</evidence>
<evidence type="ECO:0000256" key="4">
    <source>
        <dbReference type="ARBA" id="ARBA00022676"/>
    </source>
</evidence>
<dbReference type="OrthoDB" id="6123450at2759"/>
<dbReference type="GeneID" id="22912680"/>
<dbReference type="Proteomes" id="UP000019763">
    <property type="component" value="Unassembled WGS sequence"/>
</dbReference>
<evidence type="ECO:0000256" key="6">
    <source>
        <dbReference type="ARBA" id="ARBA00023277"/>
    </source>
</evidence>
<keyword evidence="5" id="KW-0808">Transferase</keyword>
<comment type="catalytic activity">
    <reaction evidence="1">
        <text>Transfers a segment of a (1-&gt;4)-alpha-D-glucan to a new position in an acceptor, which may be glucose or a (1-&gt;4)-alpha-D-glucan.</text>
        <dbReference type="EC" id="2.4.1.25"/>
    </reaction>
</comment>
<dbReference type="eggNOG" id="ENOG502QU40">
    <property type="taxonomic scope" value="Eukaryota"/>
</dbReference>
<dbReference type="SUPFAM" id="SSF51445">
    <property type="entry name" value="(Trans)glycosidases"/>
    <property type="match status" value="1"/>
</dbReference>
<organism evidence="10 11">
    <name type="scientific">Gregarina niphandrodes</name>
    <name type="common">Septate eugregarine</name>
    <dbReference type="NCBI Taxonomy" id="110365"/>
    <lineage>
        <taxon>Eukaryota</taxon>
        <taxon>Sar</taxon>
        <taxon>Alveolata</taxon>
        <taxon>Apicomplexa</taxon>
        <taxon>Conoidasida</taxon>
        <taxon>Gregarinasina</taxon>
        <taxon>Eugregarinorida</taxon>
        <taxon>Gregarinidae</taxon>
        <taxon>Gregarina</taxon>
    </lineage>
</organism>
<dbReference type="EMBL" id="AFNH02000548">
    <property type="protein sequence ID" value="EZG67008.1"/>
    <property type="molecule type" value="Genomic_DNA"/>
</dbReference>
<feature type="region of interest" description="Disordered" evidence="9">
    <location>
        <begin position="592"/>
        <end position="619"/>
    </location>
</feature>
<proteinExistence type="inferred from homology"/>
<feature type="compositionally biased region" description="Low complexity" evidence="9">
    <location>
        <begin position="606"/>
        <end position="618"/>
    </location>
</feature>
<evidence type="ECO:0000256" key="2">
    <source>
        <dbReference type="ARBA" id="ARBA00005684"/>
    </source>
</evidence>
<dbReference type="RefSeq" id="XP_011130395.1">
    <property type="nucleotide sequence ID" value="XM_011132093.1"/>
</dbReference>
<evidence type="ECO:0000256" key="5">
    <source>
        <dbReference type="ARBA" id="ARBA00022679"/>
    </source>
</evidence>
<dbReference type="Gene3D" id="3.20.20.80">
    <property type="entry name" value="Glycosidases"/>
    <property type="match status" value="1"/>
</dbReference>
<gene>
    <name evidence="10" type="ORF">GNI_073160</name>
</gene>